<protein>
    <submittedName>
        <fullName evidence="1">Uncharacterized protein</fullName>
    </submittedName>
</protein>
<sequence>MVAPLRRPRVVPHCTVRGWWTLQGADGRVAAHFTQCWRSPGRTCCEGLRLLDRAWRPPGGELWKAPVDLAGLAELVCGDLCHC</sequence>
<name>A0AAV7P4E7_PLEWA</name>
<organism evidence="1 2">
    <name type="scientific">Pleurodeles waltl</name>
    <name type="common">Iberian ribbed newt</name>
    <dbReference type="NCBI Taxonomy" id="8319"/>
    <lineage>
        <taxon>Eukaryota</taxon>
        <taxon>Metazoa</taxon>
        <taxon>Chordata</taxon>
        <taxon>Craniata</taxon>
        <taxon>Vertebrata</taxon>
        <taxon>Euteleostomi</taxon>
        <taxon>Amphibia</taxon>
        <taxon>Batrachia</taxon>
        <taxon>Caudata</taxon>
        <taxon>Salamandroidea</taxon>
        <taxon>Salamandridae</taxon>
        <taxon>Pleurodelinae</taxon>
        <taxon>Pleurodeles</taxon>
    </lineage>
</organism>
<dbReference type="AlphaFoldDB" id="A0AAV7P4E7"/>
<dbReference type="EMBL" id="JANPWB010000011">
    <property type="protein sequence ID" value="KAJ1122020.1"/>
    <property type="molecule type" value="Genomic_DNA"/>
</dbReference>
<proteinExistence type="predicted"/>
<evidence type="ECO:0000313" key="2">
    <source>
        <dbReference type="Proteomes" id="UP001066276"/>
    </source>
</evidence>
<reference evidence="1" key="1">
    <citation type="journal article" date="2022" name="bioRxiv">
        <title>Sequencing and chromosome-scale assembly of the giantPleurodeles waltlgenome.</title>
        <authorList>
            <person name="Brown T."/>
            <person name="Elewa A."/>
            <person name="Iarovenko S."/>
            <person name="Subramanian E."/>
            <person name="Araus A.J."/>
            <person name="Petzold A."/>
            <person name="Susuki M."/>
            <person name="Suzuki K.-i.T."/>
            <person name="Hayashi T."/>
            <person name="Toyoda A."/>
            <person name="Oliveira C."/>
            <person name="Osipova E."/>
            <person name="Leigh N.D."/>
            <person name="Simon A."/>
            <person name="Yun M.H."/>
        </authorList>
    </citation>
    <scope>NUCLEOTIDE SEQUENCE</scope>
    <source>
        <strain evidence="1">20211129_DDA</strain>
        <tissue evidence="1">Liver</tissue>
    </source>
</reference>
<dbReference type="Proteomes" id="UP001066276">
    <property type="component" value="Chromosome 7"/>
</dbReference>
<gene>
    <name evidence="1" type="ORF">NDU88_000526</name>
</gene>
<keyword evidence="2" id="KW-1185">Reference proteome</keyword>
<comment type="caution">
    <text evidence="1">The sequence shown here is derived from an EMBL/GenBank/DDBJ whole genome shotgun (WGS) entry which is preliminary data.</text>
</comment>
<evidence type="ECO:0000313" key="1">
    <source>
        <dbReference type="EMBL" id="KAJ1122020.1"/>
    </source>
</evidence>
<accession>A0AAV7P4E7</accession>